<feature type="chain" id="PRO_5022942968" evidence="2">
    <location>
        <begin position="23"/>
        <end position="307"/>
    </location>
</feature>
<sequence length="307" mass="33148">MSIKKYIAKILFTCALIAVAGSRILETEKVENVLTGLLSEFDHVLTLASFSSEPLSLQRLVDVLLEFESRKIRVVQEASLHVHLVEAPSSTMVVDSARGGRPSAGHEIVQCQICGRFGHLAQRCYYRFNRDYGGLMSGARASSSSDFVIQGLGETELCGFGTPYAAVIASMSISDAGLPSMDRTGYVFGPSVGPGPLFGPSNQVGPSSAGPNFGRHFHNVGPSKTLALYEPVLNCVRFGGSIDHGLGFRPIGGGESGLNYGSRIPWMTKPVLVFFLHRHRHVLGCPRRHLGIQIQGLCITSIEKHLP</sequence>
<dbReference type="OrthoDB" id="1938465at2759"/>
<keyword evidence="2" id="KW-0732">Signal</keyword>
<dbReference type="GO" id="GO:0003676">
    <property type="term" value="F:nucleic acid binding"/>
    <property type="evidence" value="ECO:0007669"/>
    <property type="project" value="InterPro"/>
</dbReference>
<dbReference type="GO" id="GO:0008270">
    <property type="term" value="F:zinc ion binding"/>
    <property type="evidence" value="ECO:0007669"/>
    <property type="project" value="UniProtKB-KW"/>
</dbReference>
<accession>A0A5B6VM09</accession>
<dbReference type="InterPro" id="IPR001878">
    <property type="entry name" value="Znf_CCHC"/>
</dbReference>
<keyword evidence="5" id="KW-1185">Reference proteome</keyword>
<evidence type="ECO:0000313" key="4">
    <source>
        <dbReference type="EMBL" id="KAA3470309.1"/>
    </source>
</evidence>
<dbReference type="Proteomes" id="UP000325315">
    <property type="component" value="Unassembled WGS sequence"/>
</dbReference>
<organism evidence="4 5">
    <name type="scientific">Gossypium australe</name>
    <dbReference type="NCBI Taxonomy" id="47621"/>
    <lineage>
        <taxon>Eukaryota</taxon>
        <taxon>Viridiplantae</taxon>
        <taxon>Streptophyta</taxon>
        <taxon>Embryophyta</taxon>
        <taxon>Tracheophyta</taxon>
        <taxon>Spermatophyta</taxon>
        <taxon>Magnoliopsida</taxon>
        <taxon>eudicotyledons</taxon>
        <taxon>Gunneridae</taxon>
        <taxon>Pentapetalae</taxon>
        <taxon>rosids</taxon>
        <taxon>malvids</taxon>
        <taxon>Malvales</taxon>
        <taxon>Malvaceae</taxon>
        <taxon>Malvoideae</taxon>
        <taxon>Gossypium</taxon>
    </lineage>
</organism>
<gene>
    <name evidence="4" type="ORF">EPI10_016026</name>
</gene>
<evidence type="ECO:0000256" key="1">
    <source>
        <dbReference type="PROSITE-ProRule" id="PRU00047"/>
    </source>
</evidence>
<keyword evidence="1" id="KW-0863">Zinc-finger</keyword>
<feature type="domain" description="CCHC-type" evidence="3">
    <location>
        <begin position="111"/>
        <end position="124"/>
    </location>
</feature>
<dbReference type="PROSITE" id="PS50158">
    <property type="entry name" value="ZF_CCHC"/>
    <property type="match status" value="1"/>
</dbReference>
<evidence type="ECO:0000313" key="5">
    <source>
        <dbReference type="Proteomes" id="UP000325315"/>
    </source>
</evidence>
<dbReference type="AlphaFoldDB" id="A0A5B6VM09"/>
<feature type="signal peptide" evidence="2">
    <location>
        <begin position="1"/>
        <end position="22"/>
    </location>
</feature>
<name>A0A5B6VM09_9ROSI</name>
<dbReference type="EMBL" id="SMMG02000006">
    <property type="protein sequence ID" value="KAA3470309.1"/>
    <property type="molecule type" value="Genomic_DNA"/>
</dbReference>
<keyword evidence="1" id="KW-0479">Metal-binding</keyword>
<protein>
    <submittedName>
        <fullName evidence="4">Retrovirus-related Pol polyprotein from transposon TNT 1-94</fullName>
    </submittedName>
</protein>
<comment type="caution">
    <text evidence="4">The sequence shown here is derived from an EMBL/GenBank/DDBJ whole genome shotgun (WGS) entry which is preliminary data.</text>
</comment>
<evidence type="ECO:0000259" key="3">
    <source>
        <dbReference type="PROSITE" id="PS50158"/>
    </source>
</evidence>
<proteinExistence type="predicted"/>
<evidence type="ECO:0000256" key="2">
    <source>
        <dbReference type="SAM" id="SignalP"/>
    </source>
</evidence>
<reference evidence="5" key="1">
    <citation type="journal article" date="2019" name="Plant Biotechnol. J.">
        <title>Genome sequencing of the Australian wild diploid species Gossypium australe highlights disease resistance and delayed gland morphogenesis.</title>
        <authorList>
            <person name="Cai Y."/>
            <person name="Cai X."/>
            <person name="Wang Q."/>
            <person name="Wang P."/>
            <person name="Zhang Y."/>
            <person name="Cai C."/>
            <person name="Xu Y."/>
            <person name="Wang K."/>
            <person name="Zhou Z."/>
            <person name="Wang C."/>
            <person name="Geng S."/>
            <person name="Li B."/>
            <person name="Dong Q."/>
            <person name="Hou Y."/>
            <person name="Wang H."/>
            <person name="Ai P."/>
            <person name="Liu Z."/>
            <person name="Yi F."/>
            <person name="Sun M."/>
            <person name="An G."/>
            <person name="Cheng J."/>
            <person name="Zhang Y."/>
            <person name="Shi Q."/>
            <person name="Xie Y."/>
            <person name="Shi X."/>
            <person name="Chang Y."/>
            <person name="Huang F."/>
            <person name="Chen Y."/>
            <person name="Hong S."/>
            <person name="Mi L."/>
            <person name="Sun Q."/>
            <person name="Zhang L."/>
            <person name="Zhou B."/>
            <person name="Peng R."/>
            <person name="Zhang X."/>
            <person name="Liu F."/>
        </authorList>
    </citation>
    <scope>NUCLEOTIDE SEQUENCE [LARGE SCALE GENOMIC DNA]</scope>
    <source>
        <strain evidence="5">cv. PA1801</strain>
    </source>
</reference>
<keyword evidence="1" id="KW-0862">Zinc</keyword>